<evidence type="ECO:0000256" key="1">
    <source>
        <dbReference type="SAM" id="MobiDB-lite"/>
    </source>
</evidence>
<reference evidence="2" key="1">
    <citation type="submission" date="2022-07" db="EMBL/GenBank/DDBJ databases">
        <title>Phylogenomic reconstructions and comparative analyses of Kickxellomycotina fungi.</title>
        <authorList>
            <person name="Reynolds N.K."/>
            <person name="Stajich J.E."/>
            <person name="Barry K."/>
            <person name="Grigoriev I.V."/>
            <person name="Crous P."/>
            <person name="Smith M.E."/>
        </authorList>
    </citation>
    <scope>NUCLEOTIDE SEQUENCE</scope>
    <source>
        <strain evidence="2">RSA 1196</strain>
    </source>
</reference>
<accession>A0A9W8AG70</accession>
<keyword evidence="3" id="KW-1185">Reference proteome</keyword>
<feature type="region of interest" description="Disordered" evidence="1">
    <location>
        <begin position="1"/>
        <end position="20"/>
    </location>
</feature>
<gene>
    <name evidence="2" type="ORF">IWQ62_006678</name>
</gene>
<proteinExistence type="predicted"/>
<feature type="region of interest" description="Disordered" evidence="1">
    <location>
        <begin position="53"/>
        <end position="108"/>
    </location>
</feature>
<sequence>MPRSQESPTKGILKAPTTQPSLSVWKRFQSKIIASHPNQATVQPAAVVAEWSDILQSTSGGPHGPPPRELPIQGGHGNLNDTTRVENTSASLTRQGSTSSMRSTGGKLGFRKTALANVSALWKGHAAPGKHHEKGTSKASKRLSWQVSNHSLARTSSPTGHLERSSSLRDGPTANQSLDLSRMGHPLSEAPT</sequence>
<feature type="region of interest" description="Disordered" evidence="1">
    <location>
        <begin position="123"/>
        <end position="192"/>
    </location>
</feature>
<name>A0A9W8AG70_9FUNG</name>
<organism evidence="2 3">
    <name type="scientific">Dispira parvispora</name>
    <dbReference type="NCBI Taxonomy" id="1520584"/>
    <lineage>
        <taxon>Eukaryota</taxon>
        <taxon>Fungi</taxon>
        <taxon>Fungi incertae sedis</taxon>
        <taxon>Zoopagomycota</taxon>
        <taxon>Kickxellomycotina</taxon>
        <taxon>Dimargaritomycetes</taxon>
        <taxon>Dimargaritales</taxon>
        <taxon>Dimargaritaceae</taxon>
        <taxon>Dispira</taxon>
    </lineage>
</organism>
<dbReference type="Proteomes" id="UP001150925">
    <property type="component" value="Unassembled WGS sequence"/>
</dbReference>
<feature type="compositionally biased region" description="Polar residues" evidence="1">
    <location>
        <begin position="143"/>
        <end position="159"/>
    </location>
</feature>
<feature type="non-terminal residue" evidence="2">
    <location>
        <position position="192"/>
    </location>
</feature>
<protein>
    <submittedName>
        <fullName evidence="2">Uncharacterized protein</fullName>
    </submittedName>
</protein>
<feature type="compositionally biased region" description="Polar residues" evidence="1">
    <location>
        <begin position="79"/>
        <end position="103"/>
    </location>
</feature>
<comment type="caution">
    <text evidence="2">The sequence shown here is derived from an EMBL/GenBank/DDBJ whole genome shotgun (WGS) entry which is preliminary data.</text>
</comment>
<dbReference type="AlphaFoldDB" id="A0A9W8AG70"/>
<evidence type="ECO:0000313" key="2">
    <source>
        <dbReference type="EMBL" id="KAJ1949799.1"/>
    </source>
</evidence>
<evidence type="ECO:0000313" key="3">
    <source>
        <dbReference type="Proteomes" id="UP001150925"/>
    </source>
</evidence>
<dbReference type="EMBL" id="JANBPY010003904">
    <property type="protein sequence ID" value="KAJ1949799.1"/>
    <property type="molecule type" value="Genomic_DNA"/>
</dbReference>